<proteinExistence type="predicted"/>
<accession>G3P030</accession>
<keyword evidence="9" id="KW-0325">Glycoprotein</keyword>
<feature type="transmembrane region" description="Helical" evidence="14">
    <location>
        <begin position="421"/>
        <end position="444"/>
    </location>
</feature>
<comment type="subcellular location">
    <subcellularLocation>
        <location evidence="1">Membrane</location>
        <topology evidence="1">Single-pass membrane protein</topology>
    </subcellularLocation>
</comment>
<evidence type="ECO:0000256" key="15">
    <source>
        <dbReference type="SAM" id="SignalP"/>
    </source>
</evidence>
<dbReference type="GO" id="GO:0005886">
    <property type="term" value="C:plasma membrane"/>
    <property type="evidence" value="ECO:0007669"/>
    <property type="project" value="TreeGrafter"/>
</dbReference>
<feature type="signal peptide" evidence="15">
    <location>
        <begin position="1"/>
        <end position="19"/>
    </location>
</feature>
<dbReference type="Gene3D" id="2.60.40.10">
    <property type="entry name" value="Immunoglobulins"/>
    <property type="match status" value="3"/>
</dbReference>
<dbReference type="FunFam" id="2.60.40.10:FF:000246">
    <property type="entry name" value="Fibroblast growth factor receptor like 1"/>
    <property type="match status" value="1"/>
</dbReference>
<dbReference type="InterPro" id="IPR013783">
    <property type="entry name" value="Ig-like_fold"/>
</dbReference>
<dbReference type="InterPro" id="IPR003599">
    <property type="entry name" value="Ig_sub"/>
</dbReference>
<dbReference type="PANTHER" id="PTHR19890">
    <property type="entry name" value="FIBROBLAST GROWTH FACTOR RECEPTOR"/>
    <property type="match status" value="1"/>
</dbReference>
<evidence type="ECO:0000256" key="3">
    <source>
        <dbReference type="ARBA" id="ARBA00022729"/>
    </source>
</evidence>
<dbReference type="PANTHER" id="PTHR19890:SF10">
    <property type="entry name" value="FIBROBLAST GROWTH FACTOR RECEPTOR-LIKE 1"/>
    <property type="match status" value="1"/>
</dbReference>
<dbReference type="FunFam" id="2.60.40.10:FF:000593">
    <property type="entry name" value="Fibroblast growth factor receptor-like 1"/>
    <property type="match status" value="1"/>
</dbReference>
<evidence type="ECO:0000256" key="8">
    <source>
        <dbReference type="ARBA" id="ARBA00023170"/>
    </source>
</evidence>
<dbReference type="SUPFAM" id="SSF48726">
    <property type="entry name" value="Immunoglobulin"/>
    <property type="match status" value="3"/>
</dbReference>
<dbReference type="GO" id="GO:0017134">
    <property type="term" value="F:fibroblast growth factor binding"/>
    <property type="evidence" value="ECO:0007669"/>
    <property type="project" value="TreeGrafter"/>
</dbReference>
<dbReference type="InterPro" id="IPR013098">
    <property type="entry name" value="Ig_I-set"/>
</dbReference>
<dbReference type="InterPro" id="IPR036179">
    <property type="entry name" value="Ig-like_dom_sf"/>
</dbReference>
<feature type="domain" description="Ig-like" evidence="16">
    <location>
        <begin position="194"/>
        <end position="284"/>
    </location>
</feature>
<evidence type="ECO:0000256" key="1">
    <source>
        <dbReference type="ARBA" id="ARBA00004167"/>
    </source>
</evidence>
<dbReference type="InParanoid" id="G3P030"/>
<evidence type="ECO:0000256" key="11">
    <source>
        <dbReference type="ARBA" id="ARBA00053149"/>
    </source>
</evidence>
<dbReference type="OrthoDB" id="6244905at2759"/>
<evidence type="ECO:0000256" key="4">
    <source>
        <dbReference type="ARBA" id="ARBA00022737"/>
    </source>
</evidence>
<dbReference type="PROSITE" id="PS50835">
    <property type="entry name" value="IG_LIKE"/>
    <property type="match status" value="3"/>
</dbReference>
<keyword evidence="2 14" id="KW-0812">Transmembrane</keyword>
<dbReference type="SMART" id="SM00408">
    <property type="entry name" value="IGc2"/>
    <property type="match status" value="3"/>
</dbReference>
<keyword evidence="4" id="KW-0677">Repeat</keyword>
<dbReference type="FunCoup" id="G3P030">
    <property type="interactions" value="640"/>
</dbReference>
<keyword evidence="8" id="KW-0675">Receptor</keyword>
<dbReference type="eggNOG" id="KOG0200">
    <property type="taxonomic scope" value="Eukaryota"/>
</dbReference>
<reference evidence="17" key="2">
    <citation type="submission" date="2025-08" db="UniProtKB">
        <authorList>
            <consortium name="Ensembl"/>
        </authorList>
    </citation>
    <scope>IDENTIFICATION</scope>
</reference>
<dbReference type="STRING" id="69293.ENSGACP00000010953"/>
<dbReference type="Bgee" id="ENSGACG00000008282">
    <property type="expression patterns" value="Expressed in liver and 5 other cell types or tissues"/>
</dbReference>
<dbReference type="Pfam" id="PF13927">
    <property type="entry name" value="Ig_3"/>
    <property type="match status" value="1"/>
</dbReference>
<evidence type="ECO:0000256" key="6">
    <source>
        <dbReference type="ARBA" id="ARBA00023136"/>
    </source>
</evidence>
<evidence type="ECO:0000256" key="2">
    <source>
        <dbReference type="ARBA" id="ARBA00022692"/>
    </source>
</evidence>
<feature type="region of interest" description="Disordered" evidence="13">
    <location>
        <begin position="120"/>
        <end position="140"/>
    </location>
</feature>
<evidence type="ECO:0000313" key="18">
    <source>
        <dbReference type="Proteomes" id="UP000007635"/>
    </source>
</evidence>
<evidence type="ECO:0000256" key="14">
    <source>
        <dbReference type="SAM" id="Phobius"/>
    </source>
</evidence>
<dbReference type="FunFam" id="2.60.40.10:FF:000016">
    <property type="entry name" value="Fibroblast growth factor receptor"/>
    <property type="match status" value="1"/>
</dbReference>
<dbReference type="OMA" id="MLLTDCV"/>
<evidence type="ECO:0000256" key="10">
    <source>
        <dbReference type="ARBA" id="ARBA00023319"/>
    </source>
</evidence>
<keyword evidence="18" id="KW-1185">Reference proteome</keyword>
<dbReference type="InterPro" id="IPR007110">
    <property type="entry name" value="Ig-like_dom"/>
</dbReference>
<feature type="chain" id="PRO_5043657633" description="Fibroblast growth factor receptor-like 1" evidence="15">
    <location>
        <begin position="20"/>
        <end position="555"/>
    </location>
</feature>
<keyword evidence="3 15" id="KW-0732">Signal</keyword>
<dbReference type="Proteomes" id="UP000007635">
    <property type="component" value="Chromosome XV"/>
</dbReference>
<evidence type="ECO:0000256" key="9">
    <source>
        <dbReference type="ARBA" id="ARBA00023180"/>
    </source>
</evidence>
<comment type="function">
    <text evidence="11">Has a negative effect on cell proliferation.</text>
</comment>
<dbReference type="Pfam" id="PF07679">
    <property type="entry name" value="I-set"/>
    <property type="match status" value="2"/>
</dbReference>
<keyword evidence="10" id="KW-0393">Immunoglobulin domain</keyword>
<name>G3P030_GASAC</name>
<evidence type="ECO:0000256" key="7">
    <source>
        <dbReference type="ARBA" id="ARBA00023157"/>
    </source>
</evidence>
<evidence type="ECO:0000256" key="12">
    <source>
        <dbReference type="ARBA" id="ARBA00074412"/>
    </source>
</evidence>
<feature type="domain" description="Ig-like" evidence="16">
    <location>
        <begin position="24"/>
        <end position="110"/>
    </location>
</feature>
<evidence type="ECO:0000313" key="17">
    <source>
        <dbReference type="Ensembl" id="ENSGACP00000010953.2"/>
    </source>
</evidence>
<dbReference type="InterPro" id="IPR052615">
    <property type="entry name" value="FGFRL"/>
</dbReference>
<dbReference type="CDD" id="cd05856">
    <property type="entry name" value="IgI_2_FGFRL1-like"/>
    <property type="match status" value="1"/>
</dbReference>
<dbReference type="Ensembl" id="ENSGACT00000010976.2">
    <property type="protein sequence ID" value="ENSGACP00000010953.2"/>
    <property type="gene ID" value="ENSGACG00000008282.2"/>
</dbReference>
<reference evidence="17" key="3">
    <citation type="submission" date="2025-09" db="UniProtKB">
        <authorList>
            <consortium name="Ensembl"/>
        </authorList>
    </citation>
    <scope>IDENTIFICATION</scope>
</reference>
<sequence>MGALKIVLLIFEAVLLTDCARGPPRVSEKVAHRQMARLGSAIKLPCPVDGDPPPLIMWTKDGRNIHSGWIRFRILRMGLKIKEVEADDTGTYICKATNGFGSVNINFTLIVIDDSGADKTGAGAADGAESDSTTVGSSDIFGKRPVGVPEFRHVRSSSLRIASDPTVANRVLHPTVKSSDEFDVPPPCPLAVRPRFTQPAKMRKRVIARPVGSSVRLKCTAGGNPRPDIVWLKDDRPLTEKEVGEGRQKKWTLSLKGLTPEHSGRYTCKVSNRAGEINATYKVEVIQRTNSRPVLTGTHPVNTTVDYGGTTSFQCKVRSDVKPVIQWLKRVEPEEESRYNSTIEVGDHRFMVLPMGEVWSRPDGSYLNKLLITRAKEDDGGMYICLGANTMGYSFRSAFLTVLPDTKPPMTPVFSPTSSALPWPVIIGIPAGIVFIFGTVLLWFCQSRKHCPPPGAPGAAAAQVLQSSHRLPYRERDKGVAAAAASSSSSSPDRDCMSSLNYEEYLAQQHHHLLTQGGPTIPPKIYPKIYSDIHTHTHSHVDGKVHQHQHIHFQC</sequence>
<dbReference type="SMART" id="SM00409">
    <property type="entry name" value="IG"/>
    <property type="match status" value="3"/>
</dbReference>
<evidence type="ECO:0000259" key="16">
    <source>
        <dbReference type="PROSITE" id="PS50835"/>
    </source>
</evidence>
<evidence type="ECO:0000256" key="5">
    <source>
        <dbReference type="ARBA" id="ARBA00022989"/>
    </source>
</evidence>
<dbReference type="GeneTree" id="ENSGT00940000156736"/>
<protein>
    <recommendedName>
        <fullName evidence="12">Fibroblast growth factor receptor-like 1</fullName>
    </recommendedName>
</protein>
<evidence type="ECO:0000256" key="13">
    <source>
        <dbReference type="SAM" id="MobiDB-lite"/>
    </source>
</evidence>
<feature type="domain" description="Ig-like" evidence="16">
    <location>
        <begin position="293"/>
        <end position="401"/>
    </location>
</feature>
<keyword evidence="6 14" id="KW-0472">Membrane</keyword>
<dbReference type="InterPro" id="IPR003598">
    <property type="entry name" value="Ig_sub2"/>
</dbReference>
<reference evidence="17 18" key="1">
    <citation type="journal article" date="2021" name="G3 (Bethesda)">
        <title>Improved contiguity of the threespine stickleback genome using long-read sequencing.</title>
        <authorList>
            <person name="Nath S."/>
            <person name="Shaw D.E."/>
            <person name="White M.A."/>
        </authorList>
    </citation>
    <scope>NUCLEOTIDE SEQUENCE [LARGE SCALE GENOMIC DNA]</scope>
    <source>
        <strain evidence="17 18">Lake Benthic</strain>
    </source>
</reference>
<dbReference type="AlphaFoldDB" id="G3P030"/>
<dbReference type="GO" id="GO:0005007">
    <property type="term" value="F:fibroblast growth factor receptor activity"/>
    <property type="evidence" value="ECO:0007669"/>
    <property type="project" value="TreeGrafter"/>
</dbReference>
<keyword evidence="5 14" id="KW-1133">Transmembrane helix</keyword>
<organism evidence="17 18">
    <name type="scientific">Gasterosteus aculeatus aculeatus</name>
    <name type="common">three-spined stickleback</name>
    <dbReference type="NCBI Taxonomy" id="481459"/>
    <lineage>
        <taxon>Eukaryota</taxon>
        <taxon>Metazoa</taxon>
        <taxon>Chordata</taxon>
        <taxon>Craniata</taxon>
        <taxon>Vertebrata</taxon>
        <taxon>Euteleostomi</taxon>
        <taxon>Actinopterygii</taxon>
        <taxon>Neopterygii</taxon>
        <taxon>Teleostei</taxon>
        <taxon>Neoteleostei</taxon>
        <taxon>Acanthomorphata</taxon>
        <taxon>Eupercaria</taxon>
        <taxon>Perciformes</taxon>
        <taxon>Cottioidei</taxon>
        <taxon>Gasterosteales</taxon>
        <taxon>Gasterosteidae</taxon>
        <taxon>Gasterosteus</taxon>
    </lineage>
</organism>
<keyword evidence="7" id="KW-1015">Disulfide bond</keyword>